<reference evidence="3 4" key="1">
    <citation type="submission" date="2023-08" db="EMBL/GenBank/DDBJ databases">
        <title>New molecular markers tilS and rpoB for phylogenetic and monitoring studies of the genus Thiothrix biodiversity.</title>
        <authorList>
            <person name="Ravin N.V."/>
            <person name="Smolyakov D."/>
            <person name="Markov N.D."/>
            <person name="Beletsky A.V."/>
            <person name="Mardanov A.V."/>
            <person name="Rudenko T.S."/>
            <person name="Grabovich M.Y."/>
        </authorList>
    </citation>
    <scope>NUCLEOTIDE SEQUENCE</scope>
    <source>
        <strain evidence="3">DNT52</strain>
        <strain evidence="2 4">H33</strain>
    </source>
</reference>
<accession>A0AA51MPK2</accession>
<feature type="chain" id="PRO_5041209148" description="Lipoprotein" evidence="1">
    <location>
        <begin position="25"/>
        <end position="157"/>
    </location>
</feature>
<dbReference type="EMBL" id="CP133217">
    <property type="protein sequence ID" value="WML87720.1"/>
    <property type="molecule type" value="Genomic_DNA"/>
</dbReference>
<evidence type="ECO:0008006" key="5">
    <source>
        <dbReference type="Google" id="ProtNLM"/>
    </source>
</evidence>
<evidence type="ECO:0000313" key="3">
    <source>
        <dbReference type="EMBL" id="WML87720.1"/>
    </source>
</evidence>
<name>A0AA51MPK2_9GAMM</name>
<gene>
    <name evidence="2" type="ORF">RCC75_19495</name>
    <name evidence="3" type="ORF">RCG00_04980</name>
</gene>
<dbReference type="EMBL" id="JAVFKN010000037">
    <property type="protein sequence ID" value="MDQ5770722.1"/>
    <property type="molecule type" value="Genomic_DNA"/>
</dbReference>
<dbReference type="AlphaFoldDB" id="A0AA51MPK2"/>
<sequence>MNFFRTVFLSIFLAFIMVTGCVFQPPNRQPTTEPYDICKDEKNVMNEHISMINKYKNDNDFSIEKTRGLIKLLSNGFNIDSGECMGFTESVKSAAKDLFSTKRHLFVNPLREICSQDVSISSHNLVDLNAQINEIKTSTSILQDIILVDTNNCTQIP</sequence>
<proteinExistence type="predicted"/>
<keyword evidence="1" id="KW-0732">Signal</keyword>
<dbReference type="Proteomes" id="UP001229862">
    <property type="component" value="Chromosome"/>
</dbReference>
<evidence type="ECO:0000313" key="2">
    <source>
        <dbReference type="EMBL" id="MDQ5770722.1"/>
    </source>
</evidence>
<organism evidence="3">
    <name type="scientific">Thiothrix subterranea</name>
    <dbReference type="NCBI Taxonomy" id="2735563"/>
    <lineage>
        <taxon>Bacteria</taxon>
        <taxon>Pseudomonadati</taxon>
        <taxon>Pseudomonadota</taxon>
        <taxon>Gammaproteobacteria</taxon>
        <taxon>Thiotrichales</taxon>
        <taxon>Thiotrichaceae</taxon>
        <taxon>Thiothrix</taxon>
    </lineage>
</organism>
<evidence type="ECO:0000256" key="1">
    <source>
        <dbReference type="SAM" id="SignalP"/>
    </source>
</evidence>
<dbReference type="Proteomes" id="UP001223336">
    <property type="component" value="Unassembled WGS sequence"/>
</dbReference>
<protein>
    <recommendedName>
        <fullName evidence="5">Lipoprotein</fullName>
    </recommendedName>
</protein>
<feature type="signal peptide" evidence="1">
    <location>
        <begin position="1"/>
        <end position="24"/>
    </location>
</feature>
<evidence type="ECO:0000313" key="4">
    <source>
        <dbReference type="Proteomes" id="UP001223336"/>
    </source>
</evidence>
<dbReference type="PROSITE" id="PS51257">
    <property type="entry name" value="PROKAR_LIPOPROTEIN"/>
    <property type="match status" value="1"/>
</dbReference>
<keyword evidence="4" id="KW-1185">Reference proteome</keyword>
<dbReference type="RefSeq" id="WP_308136394.1">
    <property type="nucleotide sequence ID" value="NZ_CP133197.1"/>
</dbReference>